<dbReference type="InterPro" id="IPR046668">
    <property type="entry name" value="DUF6538"/>
</dbReference>
<reference evidence="3 4" key="1">
    <citation type="submission" date="2017-01" db="EMBL/GenBank/DDBJ databases">
        <authorList>
            <person name="Mah S.A."/>
            <person name="Swanson W.J."/>
            <person name="Moy G.W."/>
            <person name="Vacquier V.D."/>
        </authorList>
    </citation>
    <scope>NUCLEOTIDE SEQUENCE [LARGE SCALE GENOMIC DNA]</scope>
    <source>
        <strain evidence="3 4">DSM 7027</strain>
    </source>
</reference>
<evidence type="ECO:0000259" key="2">
    <source>
        <dbReference type="Pfam" id="PF20172"/>
    </source>
</evidence>
<dbReference type="EMBL" id="FTMN01000002">
    <property type="protein sequence ID" value="SIQ13516.1"/>
    <property type="molecule type" value="Genomic_DNA"/>
</dbReference>
<name>A0A1N6QAR5_9GAMM</name>
<dbReference type="RefSeq" id="WP_076461801.1">
    <property type="nucleotide sequence ID" value="NZ_FTMN01000002.1"/>
</dbReference>
<dbReference type="AlphaFoldDB" id="A0A1N6QAR5"/>
<gene>
    <name evidence="3" type="ORF">SAMN05421647_102374</name>
</gene>
<feature type="domain" description="DUF6538" evidence="2">
    <location>
        <begin position="67"/>
        <end position="109"/>
    </location>
</feature>
<feature type="region of interest" description="Disordered" evidence="1">
    <location>
        <begin position="16"/>
        <end position="44"/>
    </location>
</feature>
<evidence type="ECO:0000313" key="4">
    <source>
        <dbReference type="Proteomes" id="UP000186895"/>
    </source>
</evidence>
<dbReference type="Proteomes" id="UP000186895">
    <property type="component" value="Unassembled WGS sequence"/>
</dbReference>
<proteinExistence type="predicted"/>
<protein>
    <recommendedName>
        <fullName evidence="2">DUF6538 domain-containing protein</fullName>
    </recommendedName>
</protein>
<dbReference type="Pfam" id="PF20172">
    <property type="entry name" value="DUF6538"/>
    <property type="match status" value="1"/>
</dbReference>
<evidence type="ECO:0000313" key="3">
    <source>
        <dbReference type="EMBL" id="SIQ13516.1"/>
    </source>
</evidence>
<evidence type="ECO:0000256" key="1">
    <source>
        <dbReference type="SAM" id="MobiDB-lite"/>
    </source>
</evidence>
<keyword evidence="4" id="KW-1185">Reference proteome</keyword>
<organism evidence="3 4">
    <name type="scientific">Marinobacterium stanieri</name>
    <dbReference type="NCBI Taxonomy" id="49186"/>
    <lineage>
        <taxon>Bacteria</taxon>
        <taxon>Pseudomonadati</taxon>
        <taxon>Pseudomonadota</taxon>
        <taxon>Gammaproteobacteria</taxon>
        <taxon>Oceanospirillales</taxon>
        <taxon>Oceanospirillaceae</taxon>
        <taxon>Marinobacterium</taxon>
    </lineage>
</organism>
<accession>A0A1N6QAR5</accession>
<sequence length="231" mass="26007">MIINEKALLSFRNRASEFDGGEGGRPSQAHKTNPSRHKPADIRDTEGYGVNFNVNFYLNAAMSDTKYLVQRKGIWLCNWRVPKDCAGLFNGKKMITKSLGTHKLPEAYLKTLVSLTMDTVERAQATALQNVHAGVQHDLTPVMLEATKLHHDDNEGKLKINALGQINTAVERFLTTIDKDQITLKPIGRLMVKDFMPRLGCLCHRLPNRGAVCSRYYIILRILSGLYKKVN</sequence>